<protein>
    <submittedName>
        <fullName evidence="1">Uncharacterized protein</fullName>
    </submittedName>
</protein>
<organism evidence="1 2">
    <name type="scientific">Salmonella enterica subsp. enterica serovar Urbana str. R8-2977</name>
    <dbReference type="NCBI Taxonomy" id="913084"/>
    <lineage>
        <taxon>Bacteria</taxon>
        <taxon>Pseudomonadati</taxon>
        <taxon>Pseudomonadota</taxon>
        <taxon>Gammaproteobacteria</taxon>
        <taxon>Enterobacterales</taxon>
        <taxon>Enterobacteriaceae</taxon>
        <taxon>Salmonella</taxon>
    </lineage>
</organism>
<dbReference type="PATRIC" id="fig|913084.3.peg.2121"/>
<gene>
    <name evidence="1" type="ORF">LTSEURB_2867</name>
</gene>
<sequence>MSVRGMGMQVGCAVLLFYILPTNQKKRLLCSRVGFID</sequence>
<evidence type="ECO:0000313" key="1">
    <source>
        <dbReference type="EMBL" id="EHD02942.1"/>
    </source>
</evidence>
<dbReference type="Proteomes" id="UP000004776">
    <property type="component" value="Unassembled WGS sequence"/>
</dbReference>
<reference evidence="1 2" key="1">
    <citation type="journal article" date="2011" name="BMC Genomics">
        <title>Genome sequencing reveals diversification of virulence factor content and possible host adaptation in distinct subpopulations of Salmonella enterica.</title>
        <authorList>
            <person name="den Bakker H.C."/>
            <person name="Moreno Switt A.I."/>
            <person name="Govoni G."/>
            <person name="Cummings C.A."/>
            <person name="Ranieri M.L."/>
            <person name="Degoricija L."/>
            <person name="Hoelzer K."/>
            <person name="Rodriguez-Rivera L.D."/>
            <person name="Brown S."/>
            <person name="Bolchacova E."/>
            <person name="Furtado M.R."/>
            <person name="Wiedmann M."/>
        </authorList>
    </citation>
    <scope>NUCLEOTIDE SEQUENCE [LARGE SCALE GENOMIC DNA]</scope>
    <source>
        <strain evidence="1 2">R8-2977</strain>
    </source>
</reference>
<proteinExistence type="predicted"/>
<accession>G5RWH8</accession>
<dbReference type="EMBL" id="AFCW01001095">
    <property type="protein sequence ID" value="EHD02942.1"/>
    <property type="molecule type" value="Genomic_DNA"/>
</dbReference>
<dbReference type="AlphaFoldDB" id="G5RWH8"/>
<evidence type="ECO:0000313" key="2">
    <source>
        <dbReference type="Proteomes" id="UP000004776"/>
    </source>
</evidence>
<comment type="caution">
    <text evidence="1">The sequence shown here is derived from an EMBL/GenBank/DDBJ whole genome shotgun (WGS) entry which is preliminary data.</text>
</comment>
<name>G5RWH8_SALET</name>